<evidence type="ECO:0000313" key="2">
    <source>
        <dbReference type="EMBL" id="MDT6990897.1"/>
    </source>
</evidence>
<evidence type="ECO:0000313" key="4">
    <source>
        <dbReference type="EMBL" id="PRO84588.1"/>
    </source>
</evidence>
<evidence type="ECO:0000313" key="10">
    <source>
        <dbReference type="Proteomes" id="UP001263852"/>
    </source>
</evidence>
<dbReference type="EMBL" id="PVOB01000459">
    <property type="protein sequence ID" value="PRO84588.1"/>
    <property type="molecule type" value="Genomic_DNA"/>
</dbReference>
<comment type="caution">
    <text evidence="3">The sequence shown here is derived from an EMBL/GenBank/DDBJ whole genome shotgun (WGS) entry which is preliminary data.</text>
</comment>
<evidence type="ECO:0000313" key="7">
    <source>
        <dbReference type="Proteomes" id="UP000238378"/>
    </source>
</evidence>
<dbReference type="EMBL" id="RDCL01000095">
    <property type="protein sequence ID" value="RMW51891.1"/>
    <property type="molecule type" value="Genomic_DNA"/>
</dbReference>
<keyword evidence="7" id="KW-1185">Reference proteome</keyword>
<evidence type="ECO:0000313" key="6">
    <source>
        <dbReference type="EMBL" id="RMW51891.1"/>
    </source>
</evidence>
<dbReference type="Proteomes" id="UP000276249">
    <property type="component" value="Unassembled WGS sequence"/>
</dbReference>
<dbReference type="AlphaFoldDB" id="A0A2I0Z2B3"/>
<dbReference type="RefSeq" id="WP_082230258.1">
    <property type="nucleotide sequence ID" value="NZ_BJZC01000088.1"/>
</dbReference>
<dbReference type="Proteomes" id="UP001151834">
    <property type="component" value="Unassembled WGS sequence"/>
</dbReference>
<reference evidence="8 9" key="2">
    <citation type="submission" date="2018-10" db="EMBL/GenBank/DDBJ databases">
        <title>Genome sequences of five Lactobacillus pentosus strains isolated from brines of traditionally fermented spanish-style green table olives and differences between them.</title>
        <authorList>
            <person name="Jimenez Diaz R."/>
        </authorList>
    </citation>
    <scope>NUCLEOTIDE SEQUENCE [LARGE SCALE GENOMIC DNA]</scope>
    <source>
        <strain evidence="5 8">IG10</strain>
        <strain evidence="6 9">IG8</strain>
    </source>
</reference>
<evidence type="ECO:0008006" key="11">
    <source>
        <dbReference type="Google" id="ProtNLM"/>
    </source>
</evidence>
<evidence type="ECO:0000313" key="8">
    <source>
        <dbReference type="Proteomes" id="UP000276249"/>
    </source>
</evidence>
<evidence type="ECO:0000313" key="5">
    <source>
        <dbReference type="EMBL" id="RMW49463.1"/>
    </source>
</evidence>
<reference evidence="1" key="3">
    <citation type="submission" date="2022-11" db="EMBL/GenBank/DDBJ databases">
        <authorList>
            <person name="Wang Z."/>
        </authorList>
    </citation>
    <scope>NUCLEOTIDE SEQUENCE</scope>
    <source>
        <strain evidence="1">P2000</strain>
    </source>
</reference>
<evidence type="ECO:0000313" key="3">
    <source>
        <dbReference type="EMBL" id="MDT7039603.1"/>
    </source>
</evidence>
<dbReference type="OrthoDB" id="2326589at2"/>
<reference evidence="3" key="5">
    <citation type="submission" date="2023-08" db="EMBL/GenBank/DDBJ databases">
        <authorList>
            <person name="Page C.A."/>
            <person name="Perez-Diaz I.M."/>
        </authorList>
    </citation>
    <scope>NUCLEOTIDE SEQUENCE</scope>
    <source>
        <strain evidence="3">1.8.9</strain>
        <strain evidence="2">7.8.46</strain>
    </source>
</reference>
<dbReference type="EMBL" id="JAVLAO010000001">
    <property type="protein sequence ID" value="MDT7039603.1"/>
    <property type="molecule type" value="Genomic_DNA"/>
</dbReference>
<reference evidence="4 7" key="1">
    <citation type="submission" date="2018-03" db="EMBL/GenBank/DDBJ databases">
        <title>Draft Genome Sequences of six Lactobacillus pentosus Strains Isolated from Brines of Traditionally Fermented Spanish-Style Green Table Olives.</title>
        <authorList>
            <person name="Calero-Delgado B."/>
            <person name="Martin-Platero A.M."/>
            <person name="Perez-Pulido A.J."/>
            <person name="Benitez-Cabello A."/>
            <person name="Casimiro-Soriguer C.S."/>
            <person name="Martinez-Bueno M."/>
            <person name="Arroyo-Lopez F.N."/>
            <person name="Rodriguez-Gomez F."/>
            <person name="Bautista-Gallego J."/>
            <person name="Garrido-Fernandez A."/>
            <person name="Jimenez-Diaz R."/>
        </authorList>
    </citation>
    <scope>NUCLEOTIDE SEQUENCE [LARGE SCALE GENOMIC DNA]</scope>
    <source>
        <strain evidence="4 7">IG2</strain>
    </source>
</reference>
<protein>
    <recommendedName>
        <fullName evidence="11">DUF2187 domain-containing protein</fullName>
    </recommendedName>
</protein>
<proteinExistence type="predicted"/>
<dbReference type="EMBL" id="JAVLAQ010000001">
    <property type="protein sequence ID" value="MDT6990897.1"/>
    <property type="molecule type" value="Genomic_DNA"/>
</dbReference>
<dbReference type="EMBL" id="RDCJ01000061">
    <property type="protein sequence ID" value="RMW49463.1"/>
    <property type="molecule type" value="Genomic_DNA"/>
</dbReference>
<name>A0A2I0Z2B3_LACPE</name>
<gene>
    <name evidence="4" type="ORF">C6Y08_19260</name>
    <name evidence="6" type="ORF">D6U17_15235</name>
    <name evidence="5" type="ORF">D6U18_06240</name>
    <name evidence="1" type="ORF">OOJ94_06455</name>
    <name evidence="2" type="ORF">RI536_12485</name>
    <name evidence="3" type="ORF">RI555_11555</name>
</gene>
<sequence length="58" mass="6500">MDIGTSVSFVLEGQTYTGTIAKSYTNSYLINFNSTDPEIIDKYHNKVIISQKKVQAVK</sequence>
<evidence type="ECO:0000313" key="1">
    <source>
        <dbReference type="EMBL" id="MDF2312450.1"/>
    </source>
</evidence>
<dbReference type="GeneID" id="49393398"/>
<dbReference type="Proteomes" id="UP000238378">
    <property type="component" value="Unassembled WGS sequence"/>
</dbReference>
<dbReference type="Proteomes" id="UP000281061">
    <property type="component" value="Unassembled WGS sequence"/>
</dbReference>
<organism evidence="3 10">
    <name type="scientific">Lactiplantibacillus pentosus</name>
    <name type="common">Lactobacillus pentosus</name>
    <dbReference type="NCBI Taxonomy" id="1589"/>
    <lineage>
        <taxon>Bacteria</taxon>
        <taxon>Bacillati</taxon>
        <taxon>Bacillota</taxon>
        <taxon>Bacilli</taxon>
        <taxon>Lactobacillales</taxon>
        <taxon>Lactobacillaceae</taxon>
        <taxon>Lactiplantibacillus</taxon>
    </lineage>
</organism>
<dbReference type="Proteomes" id="UP001263852">
    <property type="component" value="Unassembled WGS sequence"/>
</dbReference>
<evidence type="ECO:0000313" key="9">
    <source>
        <dbReference type="Proteomes" id="UP000281061"/>
    </source>
</evidence>
<accession>A0A2I0Z2B3</accession>
<reference evidence="1" key="4">
    <citation type="journal article" date="2023" name="Front Nutr">
        <title>Lactiplantibacillus pentosus P2020 protects the hyperuricemia and renal inflammation in mice.</title>
        <authorList>
            <person name="Wang Z."/>
            <person name="Song L."/>
            <person name="Li X."/>
            <person name="Xiao Y."/>
            <person name="Huang Y."/>
            <person name="Zhang Y."/>
            <person name="Li J."/>
            <person name="Li M."/>
            <person name="Ren Z."/>
        </authorList>
    </citation>
    <scope>NUCLEOTIDE SEQUENCE</scope>
    <source>
        <strain evidence="1">P2000</strain>
    </source>
</reference>
<dbReference type="Proteomes" id="UP001267003">
    <property type="component" value="Unassembled WGS sequence"/>
</dbReference>
<dbReference type="EMBL" id="JAPEQV010000005">
    <property type="protein sequence ID" value="MDF2312450.1"/>
    <property type="molecule type" value="Genomic_DNA"/>
</dbReference>